<dbReference type="AlphaFoldDB" id="A0A0F9X7T6"/>
<evidence type="ECO:0000313" key="8">
    <source>
        <dbReference type="EMBL" id="KKN95031.1"/>
    </source>
</evidence>
<keyword evidence="5 7" id="KW-1133">Transmembrane helix</keyword>
<name>A0A0F9X7T6_9ZZZZ</name>
<evidence type="ECO:0000256" key="7">
    <source>
        <dbReference type="SAM" id="Phobius"/>
    </source>
</evidence>
<accession>A0A0F9X7T6</accession>
<dbReference type="PANTHER" id="PTHR30586:SF1">
    <property type="entry name" value="NA(+)-TRANSLOCATING NADH-QUINONE REDUCTASE SUBUNIT D"/>
    <property type="match status" value="1"/>
</dbReference>
<dbReference type="GO" id="GO:0005886">
    <property type="term" value="C:plasma membrane"/>
    <property type="evidence" value="ECO:0007669"/>
    <property type="project" value="TreeGrafter"/>
</dbReference>
<proteinExistence type="predicted"/>
<protein>
    <recommendedName>
        <fullName evidence="9">Na(+)-translocating NADH-quinone reductase subunit D</fullName>
    </recommendedName>
</protein>
<evidence type="ECO:0000256" key="3">
    <source>
        <dbReference type="ARBA" id="ARBA00022692"/>
    </source>
</evidence>
<dbReference type="GO" id="GO:0012505">
    <property type="term" value="C:endomembrane system"/>
    <property type="evidence" value="ECO:0007669"/>
    <property type="project" value="UniProtKB-SubCell"/>
</dbReference>
<gene>
    <name evidence="8" type="ORF">LCGC14_0180990</name>
</gene>
<evidence type="ECO:0000256" key="5">
    <source>
        <dbReference type="ARBA" id="ARBA00022989"/>
    </source>
</evidence>
<feature type="transmembrane region" description="Helical" evidence="7">
    <location>
        <begin position="105"/>
        <end position="122"/>
    </location>
</feature>
<dbReference type="Pfam" id="PF02508">
    <property type="entry name" value="Rnf-Nqr"/>
    <property type="match status" value="1"/>
</dbReference>
<comment type="caution">
    <text evidence="8">The sequence shown here is derived from an EMBL/GenBank/DDBJ whole genome shotgun (WGS) entry which is preliminary data.</text>
</comment>
<feature type="transmembrane region" description="Helical" evidence="7">
    <location>
        <begin position="143"/>
        <end position="164"/>
    </location>
</feature>
<dbReference type="EMBL" id="LAZR01000073">
    <property type="protein sequence ID" value="KKN95031.1"/>
    <property type="molecule type" value="Genomic_DNA"/>
</dbReference>
<keyword evidence="3 7" id="KW-0812">Transmembrane</keyword>
<evidence type="ECO:0000256" key="2">
    <source>
        <dbReference type="ARBA" id="ARBA00022448"/>
    </source>
</evidence>
<evidence type="ECO:0008006" key="9">
    <source>
        <dbReference type="Google" id="ProtNLM"/>
    </source>
</evidence>
<keyword evidence="4" id="KW-1278">Translocase</keyword>
<dbReference type="PANTHER" id="PTHR30586">
    <property type="entry name" value="ELECTRON TRANSPORT COMPLEX PROTEIN RNFE"/>
    <property type="match status" value="1"/>
</dbReference>
<feature type="transmembrane region" description="Helical" evidence="7">
    <location>
        <begin position="184"/>
        <end position="207"/>
    </location>
</feature>
<sequence length="227" mass="24747">MNGTPQQRVTAGRALLEQVWNENPIFRQVLGICSALAVTNLVFNTTLMCLGLIWTTTMSSLTVSLLRTITPKRIRIMVQILIVAVYVIVVDIVFRAFFFETHSQIAAYVGLIITNCIVLGRLEAFANKNKPFPATMDGLGAGLGYSAILMAVAVVREVLGFGTLLKGTAWAVQVLPLSENAVWWRQWTIMVMPPGAFFVLAMAVWAAKAWAMRRDGERAAAATGGAS</sequence>
<feature type="transmembrane region" description="Helical" evidence="7">
    <location>
        <begin position="29"/>
        <end position="55"/>
    </location>
</feature>
<comment type="subcellular location">
    <subcellularLocation>
        <location evidence="1">Endomembrane system</location>
        <topology evidence="1">Multi-pass membrane protein</topology>
    </subcellularLocation>
</comment>
<evidence type="ECO:0000256" key="6">
    <source>
        <dbReference type="ARBA" id="ARBA00023136"/>
    </source>
</evidence>
<evidence type="ECO:0000256" key="4">
    <source>
        <dbReference type="ARBA" id="ARBA00022967"/>
    </source>
</evidence>
<dbReference type="PIRSF" id="PIRSF006102">
    <property type="entry name" value="NQR_DE"/>
    <property type="match status" value="1"/>
</dbReference>
<reference evidence="8" key="1">
    <citation type="journal article" date="2015" name="Nature">
        <title>Complex archaea that bridge the gap between prokaryotes and eukaryotes.</title>
        <authorList>
            <person name="Spang A."/>
            <person name="Saw J.H."/>
            <person name="Jorgensen S.L."/>
            <person name="Zaremba-Niedzwiedzka K."/>
            <person name="Martijn J."/>
            <person name="Lind A.E."/>
            <person name="van Eijk R."/>
            <person name="Schleper C."/>
            <person name="Guy L."/>
            <person name="Ettema T.J."/>
        </authorList>
    </citation>
    <scope>NUCLEOTIDE SEQUENCE</scope>
</reference>
<organism evidence="8">
    <name type="scientific">marine sediment metagenome</name>
    <dbReference type="NCBI Taxonomy" id="412755"/>
    <lineage>
        <taxon>unclassified sequences</taxon>
        <taxon>metagenomes</taxon>
        <taxon>ecological metagenomes</taxon>
    </lineage>
</organism>
<keyword evidence="6 7" id="KW-0472">Membrane</keyword>
<keyword evidence="2" id="KW-0813">Transport</keyword>
<feature type="transmembrane region" description="Helical" evidence="7">
    <location>
        <begin position="76"/>
        <end position="99"/>
    </location>
</feature>
<dbReference type="InterPro" id="IPR003667">
    <property type="entry name" value="NqrDE/RnfAE"/>
</dbReference>
<evidence type="ECO:0000256" key="1">
    <source>
        <dbReference type="ARBA" id="ARBA00004127"/>
    </source>
</evidence>